<keyword evidence="3" id="KW-1185">Reference proteome</keyword>
<comment type="caution">
    <text evidence="2">The sequence shown here is derived from an EMBL/GenBank/DDBJ whole genome shotgun (WGS) entry which is preliminary data.</text>
</comment>
<evidence type="ECO:0000313" key="3">
    <source>
        <dbReference type="Proteomes" id="UP000699042"/>
    </source>
</evidence>
<protein>
    <submittedName>
        <fullName evidence="2">Uncharacterized protein</fullName>
    </submittedName>
</protein>
<evidence type="ECO:0000256" key="1">
    <source>
        <dbReference type="SAM" id="MobiDB-lite"/>
    </source>
</evidence>
<dbReference type="Proteomes" id="UP000699042">
    <property type="component" value="Unassembled WGS sequence"/>
</dbReference>
<feature type="region of interest" description="Disordered" evidence="1">
    <location>
        <begin position="1"/>
        <end position="20"/>
    </location>
</feature>
<dbReference type="AlphaFoldDB" id="A0A9P7RH48"/>
<reference evidence="2" key="1">
    <citation type="submission" date="2021-05" db="EMBL/GenBank/DDBJ databases">
        <title>Comparative genomics of three Colletotrichum scovillei strains and genetic complementation revealed genes involved fungal growth and virulence on chili pepper.</title>
        <authorList>
            <person name="Hsieh D.-K."/>
            <person name="Chuang S.-C."/>
            <person name="Chen C.-Y."/>
            <person name="Chao Y.-T."/>
            <person name="Lu M.-Y.J."/>
            <person name="Lee M.-H."/>
            <person name="Shih M.-C."/>
        </authorList>
    </citation>
    <scope>NUCLEOTIDE SEQUENCE</scope>
    <source>
        <strain evidence="2">Coll-153</strain>
    </source>
</reference>
<dbReference type="EMBL" id="JAESDN010000002">
    <property type="protein sequence ID" value="KAG7056054.1"/>
    <property type="molecule type" value="Genomic_DNA"/>
</dbReference>
<evidence type="ECO:0000313" key="2">
    <source>
        <dbReference type="EMBL" id="KAG7056054.1"/>
    </source>
</evidence>
<gene>
    <name evidence="2" type="ORF">JMJ77_008505</name>
</gene>
<accession>A0A9P7RH48</accession>
<feature type="non-terminal residue" evidence="2">
    <location>
        <position position="1"/>
    </location>
</feature>
<sequence length="64" mass="6908">MRGMADFGDSRPGADSRVVSVGLRQVDSHSQDSYASSELNTCITALRAFVHHFHSQGLSSRSAL</sequence>
<proteinExistence type="predicted"/>
<organism evidence="2 3">
    <name type="scientific">Colletotrichum scovillei</name>
    <dbReference type="NCBI Taxonomy" id="1209932"/>
    <lineage>
        <taxon>Eukaryota</taxon>
        <taxon>Fungi</taxon>
        <taxon>Dikarya</taxon>
        <taxon>Ascomycota</taxon>
        <taxon>Pezizomycotina</taxon>
        <taxon>Sordariomycetes</taxon>
        <taxon>Hypocreomycetidae</taxon>
        <taxon>Glomerellales</taxon>
        <taxon>Glomerellaceae</taxon>
        <taxon>Colletotrichum</taxon>
        <taxon>Colletotrichum acutatum species complex</taxon>
    </lineage>
</organism>
<name>A0A9P7RH48_9PEZI</name>